<organism evidence="11 12">
    <name type="scientific">Parendozoicomonas haliclonae</name>
    <dbReference type="NCBI Taxonomy" id="1960125"/>
    <lineage>
        <taxon>Bacteria</taxon>
        <taxon>Pseudomonadati</taxon>
        <taxon>Pseudomonadota</taxon>
        <taxon>Gammaproteobacteria</taxon>
        <taxon>Oceanospirillales</taxon>
        <taxon>Endozoicomonadaceae</taxon>
        <taxon>Parendozoicomonas</taxon>
    </lineage>
</organism>
<dbReference type="RefSeq" id="WP_087109841.1">
    <property type="nucleotide sequence ID" value="NZ_CBCSCN010000002.1"/>
</dbReference>
<proteinExistence type="inferred from homology"/>
<dbReference type="SUPFAM" id="SSF52540">
    <property type="entry name" value="P-loop containing nucleoside triphosphate hydrolases"/>
    <property type="match status" value="1"/>
</dbReference>
<evidence type="ECO:0000256" key="2">
    <source>
        <dbReference type="ARBA" id="ARBA00007487"/>
    </source>
</evidence>
<reference evidence="11 12" key="1">
    <citation type="submission" date="2017-03" db="EMBL/GenBank/DDBJ databases">
        <authorList>
            <person name="Afonso C.L."/>
            <person name="Miller P.J."/>
            <person name="Scott M.A."/>
            <person name="Spackman E."/>
            <person name="Goraichik I."/>
            <person name="Dimitrov K.M."/>
            <person name="Suarez D.L."/>
            <person name="Swayne D.E."/>
        </authorList>
    </citation>
    <scope>NUCLEOTIDE SEQUENCE [LARGE SCALE GENOMIC DNA]</scope>
    <source>
        <strain evidence="11">SB41UT1</strain>
    </source>
</reference>
<keyword evidence="8" id="KW-0169">Cobalamin biosynthesis</keyword>
<evidence type="ECO:0000313" key="11">
    <source>
        <dbReference type="EMBL" id="SMA45117.1"/>
    </source>
</evidence>
<sequence>MTNSSDASSDTGTDEKYKKRMQRKKEHIDQKIAEATEERGIVILITGNGKGKSTSGFGTVLRCVGHGMKAGVAQFIKGKWDCGERNVLEKLGVPFHVMATGFTWDTQNKELDTKAAQEVWVETKKMLADPELSVVLLDELTYIARYGYIDTDEIVEAINNRPKMQTVIITGRGCPKGLEDIADTISEVRDERHAYRAGVKAQKGVDW</sequence>
<dbReference type="NCBIfam" id="NF004637">
    <property type="entry name" value="PRK05986.1"/>
    <property type="match status" value="1"/>
</dbReference>
<dbReference type="GO" id="GO:0005524">
    <property type="term" value="F:ATP binding"/>
    <property type="evidence" value="ECO:0007669"/>
    <property type="project" value="UniProtKB-UniRule"/>
</dbReference>
<comment type="pathway">
    <text evidence="1 8">Cofactor biosynthesis; adenosylcobalamin biosynthesis; adenosylcobalamin from cob(II)yrinate a,c-diamide: step 2/7.</text>
</comment>
<dbReference type="InterPro" id="IPR003724">
    <property type="entry name" value="CblAdoTrfase_CobA"/>
</dbReference>
<dbReference type="Gene3D" id="3.40.50.300">
    <property type="entry name" value="P-loop containing nucleotide triphosphate hydrolases"/>
    <property type="match status" value="1"/>
</dbReference>
<keyword evidence="8" id="KW-0067">ATP-binding</keyword>
<keyword evidence="8" id="KW-0963">Cytoplasm</keyword>
<evidence type="ECO:0000256" key="4">
    <source>
        <dbReference type="ARBA" id="ARBA00023244"/>
    </source>
</evidence>
<dbReference type="GO" id="GO:0009236">
    <property type="term" value="P:cobalamin biosynthetic process"/>
    <property type="evidence" value="ECO:0007669"/>
    <property type="project" value="UniProtKB-UniRule"/>
</dbReference>
<feature type="compositionally biased region" description="Polar residues" evidence="9">
    <location>
        <begin position="1"/>
        <end position="11"/>
    </location>
</feature>
<evidence type="ECO:0000256" key="5">
    <source>
        <dbReference type="ARBA" id="ARBA00024929"/>
    </source>
</evidence>
<evidence type="ECO:0000256" key="8">
    <source>
        <dbReference type="PIRNR" id="PIRNR015617"/>
    </source>
</evidence>
<dbReference type="OrthoDB" id="9810309at2"/>
<evidence type="ECO:0000256" key="6">
    <source>
        <dbReference type="ARBA" id="ARBA00048555"/>
    </source>
</evidence>
<dbReference type="PIRSF" id="PIRSF015617">
    <property type="entry name" value="Adensltrnsf_CobA"/>
    <property type="match status" value="1"/>
</dbReference>
<dbReference type="EC" id="2.5.1.17" evidence="3 8"/>
<comment type="catalytic activity">
    <reaction evidence="6 8">
        <text>2 cob(II)yrinate a,c diamide + reduced [electron-transfer flavoprotein] + 2 ATP = 2 adenosylcob(III)yrinate a,c-diamide + 2 triphosphate + oxidized [electron-transfer flavoprotein] + 3 H(+)</text>
        <dbReference type="Rhea" id="RHEA:11528"/>
        <dbReference type="Rhea" id="RHEA-COMP:10685"/>
        <dbReference type="Rhea" id="RHEA-COMP:10686"/>
        <dbReference type="ChEBI" id="CHEBI:15378"/>
        <dbReference type="ChEBI" id="CHEBI:18036"/>
        <dbReference type="ChEBI" id="CHEBI:30616"/>
        <dbReference type="ChEBI" id="CHEBI:57692"/>
        <dbReference type="ChEBI" id="CHEBI:58307"/>
        <dbReference type="ChEBI" id="CHEBI:58503"/>
        <dbReference type="ChEBI" id="CHEBI:58537"/>
        <dbReference type="EC" id="2.5.1.17"/>
    </reaction>
</comment>
<dbReference type="PANTHER" id="PTHR46638:SF1">
    <property type="entry name" value="CORRINOID ADENOSYLTRANSFERASE"/>
    <property type="match status" value="1"/>
</dbReference>
<dbReference type="AlphaFoldDB" id="A0A1X7AJ15"/>
<evidence type="ECO:0000256" key="1">
    <source>
        <dbReference type="ARBA" id="ARBA00005121"/>
    </source>
</evidence>
<comment type="subcellular location">
    <subcellularLocation>
        <location evidence="8">Cytoplasm</location>
    </subcellularLocation>
</comment>
<feature type="region of interest" description="Disordered" evidence="9">
    <location>
        <begin position="1"/>
        <end position="25"/>
    </location>
</feature>
<dbReference type="GO" id="GO:0008817">
    <property type="term" value="F:corrinoid adenosyltransferase activity"/>
    <property type="evidence" value="ECO:0007669"/>
    <property type="project" value="UniProtKB-UniRule"/>
</dbReference>
<evidence type="ECO:0000256" key="9">
    <source>
        <dbReference type="SAM" id="MobiDB-lite"/>
    </source>
</evidence>
<evidence type="ECO:0000256" key="3">
    <source>
        <dbReference type="ARBA" id="ARBA00012454"/>
    </source>
</evidence>
<dbReference type="InterPro" id="IPR027417">
    <property type="entry name" value="P-loop_NTPase"/>
</dbReference>
<dbReference type="EMBL" id="FWPT01000004">
    <property type="protein sequence ID" value="SMA45117.1"/>
    <property type="molecule type" value="Genomic_DNA"/>
</dbReference>
<dbReference type="PANTHER" id="PTHR46638">
    <property type="entry name" value="CORRINOID ADENOSYLTRANSFERASE"/>
    <property type="match status" value="1"/>
</dbReference>
<protein>
    <recommendedName>
        <fullName evidence="3 8">Corrinoid adenosyltransferase</fullName>
        <ecNumber evidence="3 8">2.5.1.17</ecNumber>
    </recommendedName>
    <alternativeName>
        <fullName evidence="8">Cob(II)alamin adenosyltransferase</fullName>
    </alternativeName>
    <alternativeName>
        <fullName evidence="8">Cob(II)yrinic acid a,c-diamide adenosyltransferase</fullName>
    </alternativeName>
</protein>
<keyword evidence="12" id="KW-1185">Reference proteome</keyword>
<comment type="function">
    <text evidence="5 8">Required for both de novo synthesis of the corrin ring for the assimilation of exogenous corrinoids. Participates in the adenosylation of a variety of incomplete and complete corrinoids.</text>
</comment>
<dbReference type="InterPro" id="IPR025826">
    <property type="entry name" value="Co_AT_N_dom"/>
</dbReference>
<feature type="domain" description="Cob(I)alamin adenosyltransferase N-terminal" evidence="10">
    <location>
        <begin position="10"/>
        <end position="32"/>
    </location>
</feature>
<evidence type="ECO:0000259" key="10">
    <source>
        <dbReference type="Pfam" id="PF12557"/>
    </source>
</evidence>
<name>A0A1X7AJ15_9GAMM</name>
<dbReference type="Pfam" id="PF12557">
    <property type="entry name" value="Co_AT_N"/>
    <property type="match status" value="1"/>
</dbReference>
<dbReference type="GO" id="GO:0005737">
    <property type="term" value="C:cytoplasm"/>
    <property type="evidence" value="ECO:0007669"/>
    <property type="project" value="UniProtKB-SubCell"/>
</dbReference>
<dbReference type="Proteomes" id="UP000196573">
    <property type="component" value="Unassembled WGS sequence"/>
</dbReference>
<dbReference type="NCBIfam" id="TIGR00708">
    <property type="entry name" value="cobA"/>
    <property type="match status" value="1"/>
</dbReference>
<dbReference type="GO" id="GO:0006779">
    <property type="term" value="P:porphyrin-containing compound biosynthetic process"/>
    <property type="evidence" value="ECO:0007669"/>
    <property type="project" value="UniProtKB-UniRule"/>
</dbReference>
<accession>A0A1X7AJ15</accession>
<keyword evidence="8" id="KW-0547">Nucleotide-binding</keyword>
<dbReference type="Pfam" id="PF02572">
    <property type="entry name" value="CobA_CobO_BtuR"/>
    <property type="match status" value="1"/>
</dbReference>
<dbReference type="UniPathway" id="UPA00148">
    <property type="reaction ID" value="UER00233"/>
</dbReference>
<keyword evidence="4 8" id="KW-0627">Porphyrin biosynthesis</keyword>
<evidence type="ECO:0000313" key="12">
    <source>
        <dbReference type="Proteomes" id="UP000196573"/>
    </source>
</evidence>
<keyword evidence="8 11" id="KW-0808">Transferase</keyword>
<comment type="catalytic activity">
    <reaction evidence="7 8">
        <text>2 cob(II)alamin + reduced [electron-transfer flavoprotein] + 2 ATP = 2 adenosylcob(III)alamin + 2 triphosphate + oxidized [electron-transfer flavoprotein] + 3 H(+)</text>
        <dbReference type="Rhea" id="RHEA:28671"/>
        <dbReference type="Rhea" id="RHEA-COMP:10685"/>
        <dbReference type="Rhea" id="RHEA-COMP:10686"/>
        <dbReference type="ChEBI" id="CHEBI:15378"/>
        <dbReference type="ChEBI" id="CHEBI:16304"/>
        <dbReference type="ChEBI" id="CHEBI:18036"/>
        <dbReference type="ChEBI" id="CHEBI:18408"/>
        <dbReference type="ChEBI" id="CHEBI:30616"/>
        <dbReference type="ChEBI" id="CHEBI:57692"/>
        <dbReference type="ChEBI" id="CHEBI:58307"/>
        <dbReference type="EC" id="2.5.1.17"/>
    </reaction>
</comment>
<evidence type="ECO:0000256" key="7">
    <source>
        <dbReference type="ARBA" id="ARBA00048692"/>
    </source>
</evidence>
<gene>
    <name evidence="11" type="primary">btuR</name>
    <name evidence="11" type="ORF">EHSB41UT_01843</name>
</gene>
<dbReference type="CDD" id="cd00561">
    <property type="entry name" value="CobA_ACA"/>
    <property type="match status" value="1"/>
</dbReference>
<comment type="similarity">
    <text evidence="2 8">Belongs to the Cob(I)alamin adenosyltransferase family.</text>
</comment>